<sequence>MQYKTKTNNWQIFVVFALISILSGCGEMLDDPTIDKNTGEDVNFLIVDFNFFNTRMSYKLVDLSDSSVITLPAKIWFTGTNANDIVNFSGEKKENFTTSQGQMELTFDPNVPVSSNSPLEFTVHVEVNGYETFSQGIQINSEGKKTYELLMTKENSGNDEVLTGEEDGDGFVFSMMAEITKSASTDEQPYEISYRITKADLLKFKNSYGQLIFTDEAEMMGAYQQDPEHFLILTINKSNNYPLTIDRLSIDGSSQMVSFRKLEVGTLKGLDLGGEMVTDLNGGIISQTGTYTGFVEPDIFGFAEFKTDNWEIQGTTLNHTSLQFSYTLASASLEALCATGSSIKFSSNVKSSFSIDADFYDSNDRLIFTSNFKGSFPETFTLENVPAESARVAFRDNNPSFKPVPDLTIDNLCSGSYEVDVTLEEGYNEYQIVFKALCADNSTVAIAPTYSGEIKIKNSNDPWQGIDMIGGIADVMAKPNQDYEIRLLWNEEWESTTFSTNFDANGNYTGQFSSEVTTDQTEDGRTRIKIAHEFEQSICDELGW</sequence>
<evidence type="ECO:0000313" key="2">
    <source>
        <dbReference type="Proteomes" id="UP001145087"/>
    </source>
</evidence>
<accession>A0A9X3F9U4</accession>
<dbReference type="PROSITE" id="PS51257">
    <property type="entry name" value="PROKAR_LIPOPROTEIN"/>
    <property type="match status" value="1"/>
</dbReference>
<dbReference type="Proteomes" id="UP001145087">
    <property type="component" value="Unassembled WGS sequence"/>
</dbReference>
<dbReference type="EMBL" id="JAPOHD010000059">
    <property type="protein sequence ID" value="MCY1722512.1"/>
    <property type="molecule type" value="Genomic_DNA"/>
</dbReference>
<dbReference type="RefSeq" id="WP_343334838.1">
    <property type="nucleotide sequence ID" value="NZ_JAPOHD010000059.1"/>
</dbReference>
<name>A0A9X3F9U4_9BACT</name>
<keyword evidence="2" id="KW-1185">Reference proteome</keyword>
<gene>
    <name evidence="1" type="ORF">OU798_19335</name>
</gene>
<reference evidence="1" key="1">
    <citation type="submission" date="2022-11" db="EMBL/GenBank/DDBJ databases">
        <title>Marilongibacter aestuarii gen. nov., sp. nov., isolated from tidal flat sediment.</title>
        <authorList>
            <person name="Jiayan W."/>
        </authorList>
    </citation>
    <scope>NUCLEOTIDE SEQUENCE</scope>
    <source>
        <strain evidence="1">Z1-6</strain>
    </source>
</reference>
<evidence type="ECO:0000313" key="1">
    <source>
        <dbReference type="EMBL" id="MCY1722512.1"/>
    </source>
</evidence>
<organism evidence="1 2">
    <name type="scientific">Draconibacterium aestuarii</name>
    <dbReference type="NCBI Taxonomy" id="2998507"/>
    <lineage>
        <taxon>Bacteria</taxon>
        <taxon>Pseudomonadati</taxon>
        <taxon>Bacteroidota</taxon>
        <taxon>Bacteroidia</taxon>
        <taxon>Marinilabiliales</taxon>
        <taxon>Prolixibacteraceae</taxon>
        <taxon>Draconibacterium</taxon>
    </lineage>
</organism>
<protein>
    <submittedName>
        <fullName evidence="1">Uncharacterized protein</fullName>
    </submittedName>
</protein>
<proteinExistence type="predicted"/>
<dbReference type="AlphaFoldDB" id="A0A9X3F9U4"/>
<comment type="caution">
    <text evidence="1">The sequence shown here is derived from an EMBL/GenBank/DDBJ whole genome shotgun (WGS) entry which is preliminary data.</text>
</comment>